<evidence type="ECO:0000313" key="3">
    <source>
        <dbReference type="WBParaSite" id="ALUE_0001800301-mRNA-1"/>
    </source>
</evidence>
<dbReference type="WBParaSite" id="ALUE_0001800301-mRNA-1">
    <property type="protein sequence ID" value="ALUE_0001800301-mRNA-1"/>
    <property type="gene ID" value="ALUE_0001800301"/>
</dbReference>
<feature type="region of interest" description="Disordered" evidence="1">
    <location>
        <begin position="14"/>
        <end position="50"/>
    </location>
</feature>
<evidence type="ECO:0000256" key="1">
    <source>
        <dbReference type="SAM" id="MobiDB-lite"/>
    </source>
</evidence>
<protein>
    <submittedName>
        <fullName evidence="3">Uncharacterized protein</fullName>
    </submittedName>
</protein>
<keyword evidence="2" id="KW-1185">Reference proteome</keyword>
<accession>A0A0M3IHS0</accession>
<dbReference type="Proteomes" id="UP000036681">
    <property type="component" value="Unplaced"/>
</dbReference>
<organism evidence="2 3">
    <name type="scientific">Ascaris lumbricoides</name>
    <name type="common">Giant roundworm</name>
    <dbReference type="NCBI Taxonomy" id="6252"/>
    <lineage>
        <taxon>Eukaryota</taxon>
        <taxon>Metazoa</taxon>
        <taxon>Ecdysozoa</taxon>
        <taxon>Nematoda</taxon>
        <taxon>Chromadorea</taxon>
        <taxon>Rhabditida</taxon>
        <taxon>Spirurina</taxon>
        <taxon>Ascaridomorpha</taxon>
        <taxon>Ascaridoidea</taxon>
        <taxon>Ascarididae</taxon>
        <taxon>Ascaris</taxon>
    </lineage>
</organism>
<sequence>MGIDQIARLAAEEARKEQNRADGGFGIATGRRPPLTSSSSKEKVSALCYR</sequence>
<reference evidence="3" key="1">
    <citation type="submission" date="2017-02" db="UniProtKB">
        <authorList>
            <consortium name="WormBaseParasite"/>
        </authorList>
    </citation>
    <scope>IDENTIFICATION</scope>
</reference>
<dbReference type="AlphaFoldDB" id="A0A0M3IHS0"/>
<proteinExistence type="predicted"/>
<evidence type="ECO:0000313" key="2">
    <source>
        <dbReference type="Proteomes" id="UP000036681"/>
    </source>
</evidence>
<name>A0A0M3IHS0_ASCLU</name>